<feature type="region of interest" description="Disordered" evidence="1">
    <location>
        <begin position="1"/>
        <end position="37"/>
    </location>
</feature>
<sequence>MTIPTWPASLPKPERDSWSQSPFEARRKRQTEGLPPAFSRRFSGVPETVALSIVVSRAGRAVFDQFYKEDTSFGAKPFYMPDPTTDGWALLDGAGNPMLTEGGQPILLSAQWLVFFGDDLPKQTIEGVRFRLAFSVMVMP</sequence>
<comment type="caution">
    <text evidence="2">The sequence shown here is derived from an EMBL/GenBank/DDBJ whole genome shotgun (WGS) entry which is preliminary data.</text>
</comment>
<organism evidence="2 3">
    <name type="scientific">Pleomorphomonas diazotrophica</name>
    <dbReference type="NCBI Taxonomy" id="1166257"/>
    <lineage>
        <taxon>Bacteria</taxon>
        <taxon>Pseudomonadati</taxon>
        <taxon>Pseudomonadota</taxon>
        <taxon>Alphaproteobacteria</taxon>
        <taxon>Hyphomicrobiales</taxon>
        <taxon>Pleomorphomonadaceae</taxon>
        <taxon>Pleomorphomonas</taxon>
    </lineage>
</organism>
<dbReference type="AlphaFoldDB" id="A0A1I4Q8G1"/>
<gene>
    <name evidence="2" type="ORF">CXZ10_05820</name>
</gene>
<protein>
    <submittedName>
        <fullName evidence="2">Uncharacterized protein</fullName>
    </submittedName>
</protein>
<dbReference type="OrthoDB" id="7858450at2"/>
<evidence type="ECO:0000313" key="3">
    <source>
        <dbReference type="Proteomes" id="UP000233491"/>
    </source>
</evidence>
<reference evidence="2 3" key="1">
    <citation type="submission" date="2017-12" db="EMBL/GenBank/DDBJ databases">
        <title>Anaerobic carbon monoxide metabolism by Pleomorphomonas carboxyditropha sp. nov., a new mesophilic hydrogenogenic carboxidotroph.</title>
        <authorList>
            <person name="Esquivel-Elizondo S."/>
            <person name="Krajmalnik-Brown R."/>
        </authorList>
    </citation>
    <scope>NUCLEOTIDE SEQUENCE [LARGE SCALE GENOMIC DNA]</scope>
    <source>
        <strain evidence="2 3">R5-392</strain>
    </source>
</reference>
<accession>A0A1I4Q8G1</accession>
<evidence type="ECO:0000256" key="1">
    <source>
        <dbReference type="SAM" id="MobiDB-lite"/>
    </source>
</evidence>
<dbReference type="Proteomes" id="UP000233491">
    <property type="component" value="Unassembled WGS sequence"/>
</dbReference>
<dbReference type="EMBL" id="PJNW01000002">
    <property type="protein sequence ID" value="PKR90866.1"/>
    <property type="molecule type" value="Genomic_DNA"/>
</dbReference>
<proteinExistence type="predicted"/>
<evidence type="ECO:0000313" key="2">
    <source>
        <dbReference type="EMBL" id="PKR90866.1"/>
    </source>
</evidence>
<name>A0A1I4Q8G1_9HYPH</name>
<keyword evidence="3" id="KW-1185">Reference proteome</keyword>
<dbReference type="RefSeq" id="WP_101288129.1">
    <property type="nucleotide sequence ID" value="NZ_FOUQ01000001.1"/>
</dbReference>